<protein>
    <recommendedName>
        <fullName evidence="1">DUF4300 domain-containing protein</fullName>
    </recommendedName>
</protein>
<dbReference type="PROSITE" id="PS51257">
    <property type="entry name" value="PROKAR_LIPOPROTEIN"/>
    <property type="match status" value="1"/>
</dbReference>
<dbReference type="Pfam" id="PF14133">
    <property type="entry name" value="DUF4300"/>
    <property type="match status" value="1"/>
</dbReference>
<dbReference type="EMBL" id="CP014227">
    <property type="protein sequence ID" value="AMD84707.1"/>
    <property type="molecule type" value="Genomic_DNA"/>
</dbReference>
<dbReference type="Proteomes" id="UP000215539">
    <property type="component" value="Chromosome 1"/>
</dbReference>
<gene>
    <name evidence="2" type="ORF">AXF12_03695</name>
    <name evidence="3" type="ORF">SAMEA44541418_00998</name>
</gene>
<dbReference type="EMBL" id="LT906449">
    <property type="protein sequence ID" value="SNV08236.1"/>
    <property type="molecule type" value="Genomic_DNA"/>
</dbReference>
<name>A0AAX2GX42_9FLAO</name>
<accession>A0AAX2GX42</accession>
<keyword evidence="4" id="KW-1185">Reference proteome</keyword>
<proteinExistence type="predicted"/>
<evidence type="ECO:0000259" key="1">
    <source>
        <dbReference type="Pfam" id="PF14133"/>
    </source>
</evidence>
<evidence type="ECO:0000313" key="5">
    <source>
        <dbReference type="Proteomes" id="UP000215539"/>
    </source>
</evidence>
<evidence type="ECO:0000313" key="4">
    <source>
        <dbReference type="Proteomes" id="UP000065822"/>
    </source>
</evidence>
<sequence length="305" mass="34589">MVLLKNKFIIGLGLTLLLLSCKNPTSTTPTVATPTTEPIAKEKVLYSNLGDILSQAQVKRALMTAGIAPDIADRFLEDVDLFNSSVGNKGLVREGFIPIEDRSTDYNVETIQTLWETKHPEFVGYNCRLTAFGLMKDIFVVDCPVKGNTEYLFLDSLSIAQSPKKMLPHDEEKFFNLFAAVPTDATKDVQVHLNKLQQQWRDRGIDFMRAEAKLISVVFHSQISPKENELFIGHVGVLVPYERKLLFIEKLAFQQPYQALIFKDRKALSDYLMNTYDVDFNQPTARPFILENDQLMEVEPLEPAL</sequence>
<dbReference type="Proteomes" id="UP000065822">
    <property type="component" value="Chromosome"/>
</dbReference>
<dbReference type="RefSeq" id="WP_066428438.1">
    <property type="nucleotide sequence ID" value="NZ_CP014227.1"/>
</dbReference>
<dbReference type="KEGG" id="chg:AXF12_03695"/>
<dbReference type="InterPro" id="IPR025389">
    <property type="entry name" value="DUF4300"/>
</dbReference>
<organism evidence="3 5">
    <name type="scientific">Capnocytophaga haemolytica</name>
    <dbReference type="NCBI Taxonomy" id="45243"/>
    <lineage>
        <taxon>Bacteria</taxon>
        <taxon>Pseudomonadati</taxon>
        <taxon>Bacteroidota</taxon>
        <taxon>Flavobacteriia</taxon>
        <taxon>Flavobacteriales</taxon>
        <taxon>Flavobacteriaceae</taxon>
        <taxon>Capnocytophaga</taxon>
    </lineage>
</organism>
<evidence type="ECO:0000313" key="3">
    <source>
        <dbReference type="EMBL" id="SNV08236.1"/>
    </source>
</evidence>
<reference evidence="3 5" key="2">
    <citation type="submission" date="2017-06" db="EMBL/GenBank/DDBJ databases">
        <authorList>
            <consortium name="Pathogen Informatics"/>
        </authorList>
    </citation>
    <scope>NUCLEOTIDE SEQUENCE [LARGE SCALE GENOMIC DNA]</scope>
    <source>
        <strain evidence="3 5">NCTC12947</strain>
    </source>
</reference>
<feature type="domain" description="DUF4300" evidence="1">
    <location>
        <begin position="46"/>
        <end position="296"/>
    </location>
</feature>
<reference evidence="2 4" key="1">
    <citation type="submission" date="2016-02" db="EMBL/GenBank/DDBJ databases">
        <authorList>
            <person name="Holder M.E."/>
            <person name="Ajami N.J."/>
            <person name="Petrosino J.F."/>
        </authorList>
    </citation>
    <scope>NUCLEOTIDE SEQUENCE [LARGE SCALE GENOMIC DNA]</scope>
    <source>
        <strain evidence="2 4">CCUG 32990</strain>
    </source>
</reference>
<evidence type="ECO:0000313" key="2">
    <source>
        <dbReference type="EMBL" id="AMD84707.1"/>
    </source>
</evidence>
<dbReference type="AlphaFoldDB" id="A0AAX2GX42"/>